<organism evidence="1 2">
    <name type="scientific">Trichonephila clavata</name>
    <name type="common">Joro spider</name>
    <name type="synonym">Nephila clavata</name>
    <dbReference type="NCBI Taxonomy" id="2740835"/>
    <lineage>
        <taxon>Eukaryota</taxon>
        <taxon>Metazoa</taxon>
        <taxon>Ecdysozoa</taxon>
        <taxon>Arthropoda</taxon>
        <taxon>Chelicerata</taxon>
        <taxon>Arachnida</taxon>
        <taxon>Araneae</taxon>
        <taxon>Araneomorphae</taxon>
        <taxon>Entelegynae</taxon>
        <taxon>Araneoidea</taxon>
        <taxon>Nephilidae</taxon>
        <taxon>Trichonephila</taxon>
    </lineage>
</organism>
<dbReference type="EMBL" id="BMAO01018954">
    <property type="protein sequence ID" value="GFR27416.1"/>
    <property type="molecule type" value="Genomic_DNA"/>
</dbReference>
<dbReference type="AlphaFoldDB" id="A0A8X6LYC8"/>
<accession>A0A8X6LYC8</accession>
<name>A0A8X6LYC8_TRICU</name>
<proteinExistence type="predicted"/>
<keyword evidence="2" id="KW-1185">Reference proteome</keyword>
<dbReference type="OrthoDB" id="6431356at2759"/>
<dbReference type="PANTHER" id="PTHR35385">
    <property type="entry name" value="PROTEIN B, PUTATIVE-RELATED-RELATED"/>
    <property type="match status" value="1"/>
</dbReference>
<evidence type="ECO:0000313" key="1">
    <source>
        <dbReference type="EMBL" id="GFR27416.1"/>
    </source>
</evidence>
<gene>
    <name evidence="1" type="primary">EPR50_G00095590</name>
    <name evidence="1" type="ORF">TNCT_247771</name>
</gene>
<protein>
    <submittedName>
        <fullName evidence="1">SWIM-type domain-containing protein</fullName>
    </submittedName>
</protein>
<evidence type="ECO:0000313" key="2">
    <source>
        <dbReference type="Proteomes" id="UP000887116"/>
    </source>
</evidence>
<comment type="caution">
    <text evidence="1">The sequence shown here is derived from an EMBL/GenBank/DDBJ whole genome shotgun (WGS) entry which is preliminary data.</text>
</comment>
<sequence length="711" mass="82239">MGDSTNAIFDDLPNNYNYLLLEKREQLLIFRIKEVTDEVSAWEWFRKLSACTKVTWRKAKTYPRCGRKNVFKVDLKCQHAKDSRTTGLGFTKKTNCEAMLQIVVKRYYEHSRSEKRNPLDKEYPAIVTFKNDHNHSLDSGNVLKYRDVSSATKDKLRSLFYQGHSAASALTHLKSDLMLEYKGNYSKIESDGFYVPSSSVVNKLFQREFSGENVEFDDEIIGYLKIMINRYNNLTSGRAELGKSVHGNHYFVVICTPIMMRAHKVIPQTAEMVLVDVLQDEEKKLITYLFTTPTLAGDLPIAAIVADCEELGVFEEALTLLKKILPHNSFYTQQMPKVFLTHEDIKEREYLKKEFPLSQMFFCQFHFLKSVWNWLSDEQHNISADDREEIYFMIKEIMSATSEEDAVYKYLMLLFYRRVLKDEKLRIYCENLWEKRNEWANFARQKISLKVSDSTNYVAVIFRIMKDHILNKLSTFNFPQKVNYILTKFEKYMQKWLIEFCNGNYPKAFFISVLPKVLNAVALNVMKVEEFYGLFKVLNNLSNEEYVVDVVNGTCSCRDGQTVAAIDESSSDYRDNAFDDENISDFNSESVFSSDTSEYELTSQEYLDFESLCNRIKKGIHTSPETYVPAVKKMLRNAKQFANTDADLISAMHNFATYESEAAQCKVGDMGRCFSTKIVHLGKRKPSCTVQPTVVSIQANKGDNAIMAIKI</sequence>
<dbReference type="Proteomes" id="UP000887116">
    <property type="component" value="Unassembled WGS sequence"/>
</dbReference>
<reference evidence="1" key="1">
    <citation type="submission" date="2020-07" db="EMBL/GenBank/DDBJ databases">
        <title>Multicomponent nature underlies the extraordinary mechanical properties of spider dragline silk.</title>
        <authorList>
            <person name="Kono N."/>
            <person name="Nakamura H."/>
            <person name="Mori M."/>
            <person name="Yoshida Y."/>
            <person name="Ohtoshi R."/>
            <person name="Malay A.D."/>
            <person name="Moran D.A.P."/>
            <person name="Tomita M."/>
            <person name="Numata K."/>
            <person name="Arakawa K."/>
        </authorList>
    </citation>
    <scope>NUCLEOTIDE SEQUENCE</scope>
</reference>
<dbReference type="PANTHER" id="PTHR35385:SF2">
    <property type="entry name" value="PROTEIN B, PUTATIVE-RELATED"/>
    <property type="match status" value="1"/>
</dbReference>